<reference evidence="5" key="1">
    <citation type="submission" date="2018-12" db="EMBL/GenBank/DDBJ databases">
        <authorList>
            <person name="Will S."/>
            <person name="Neumann-Schaal M."/>
            <person name="Henke P."/>
        </authorList>
    </citation>
    <scope>NUCLEOTIDE SEQUENCE</scope>
    <source>
        <strain evidence="5">PCC 7102</strain>
    </source>
</reference>
<comment type="similarity">
    <text evidence="1">Belongs to the CpcE/RpcE/PecE family.</text>
</comment>
<dbReference type="Proteomes" id="UP000271624">
    <property type="component" value="Unassembled WGS sequence"/>
</dbReference>
<comment type="caution">
    <text evidence="5">The sequence shown here is derived from an EMBL/GenBank/DDBJ whole genome shotgun (WGS) entry which is preliminary data.</text>
</comment>
<evidence type="ECO:0000313" key="5">
    <source>
        <dbReference type="EMBL" id="RUT08813.1"/>
    </source>
</evidence>
<dbReference type="EMBL" id="RSCL01000002">
    <property type="protein sequence ID" value="RUT08813.1"/>
    <property type="molecule type" value="Genomic_DNA"/>
</dbReference>
<dbReference type="SUPFAM" id="SSF48371">
    <property type="entry name" value="ARM repeat"/>
    <property type="match status" value="1"/>
</dbReference>
<keyword evidence="4" id="KW-0456">Lyase</keyword>
<dbReference type="GO" id="GO:0016829">
    <property type="term" value="F:lyase activity"/>
    <property type="evidence" value="ECO:0007669"/>
    <property type="project" value="UniProtKB-KW"/>
</dbReference>
<dbReference type="AlphaFoldDB" id="A0A433VRR5"/>
<evidence type="ECO:0008006" key="7">
    <source>
        <dbReference type="Google" id="ProtNLM"/>
    </source>
</evidence>
<dbReference type="InterPro" id="IPR011989">
    <property type="entry name" value="ARM-like"/>
</dbReference>
<dbReference type="Gene3D" id="1.25.10.10">
    <property type="entry name" value="Leucine-rich Repeat Variant"/>
    <property type="match status" value="1"/>
</dbReference>
<evidence type="ECO:0000256" key="4">
    <source>
        <dbReference type="ARBA" id="ARBA00023239"/>
    </source>
</evidence>
<gene>
    <name evidence="5" type="ORF">DSM106972_008660</name>
</gene>
<dbReference type="Pfam" id="PF13646">
    <property type="entry name" value="HEAT_2"/>
    <property type="match status" value="1"/>
</dbReference>
<accession>A0A433VRR5</accession>
<name>A0A433VRR5_9CYAN</name>
<sequence>MTFLGLGSHVLAQSSSPKIPEAPILPDTSESPRSLLEYKNPESCSHDDAQCVADFIKRLESPNHLMRRGTAWQLGLMKQKATKAVPALIKMLQHDPGKWERIHAAIALRSINIPITKILSALRVALNDSDKDVANIAATYIGEIAANLHKETNITPLSLSEPLFESLSESERKIVISELKTSLRVLQNPRRKFATEPINRVTASLSLISKAPKIKS</sequence>
<evidence type="ECO:0000256" key="2">
    <source>
        <dbReference type="ARBA" id="ARBA00022549"/>
    </source>
</evidence>
<keyword evidence="2" id="KW-0042">Antenna complex</keyword>
<dbReference type="InterPro" id="IPR016024">
    <property type="entry name" value="ARM-type_fold"/>
</dbReference>
<evidence type="ECO:0000256" key="3">
    <source>
        <dbReference type="ARBA" id="ARBA00022738"/>
    </source>
</evidence>
<keyword evidence="3" id="KW-0605">Phycobilisome</keyword>
<dbReference type="GO" id="GO:0030089">
    <property type="term" value="C:phycobilisome"/>
    <property type="evidence" value="ECO:0007669"/>
    <property type="project" value="UniProtKB-KW"/>
</dbReference>
<evidence type="ECO:0000313" key="6">
    <source>
        <dbReference type="Proteomes" id="UP000271624"/>
    </source>
</evidence>
<organism evidence="5 6">
    <name type="scientific">Dulcicalothrix desertica PCC 7102</name>
    <dbReference type="NCBI Taxonomy" id="232991"/>
    <lineage>
        <taxon>Bacteria</taxon>
        <taxon>Bacillati</taxon>
        <taxon>Cyanobacteriota</taxon>
        <taxon>Cyanophyceae</taxon>
        <taxon>Nostocales</taxon>
        <taxon>Calotrichaceae</taxon>
        <taxon>Dulcicalothrix</taxon>
    </lineage>
</organism>
<proteinExistence type="inferred from homology"/>
<reference evidence="5" key="2">
    <citation type="journal article" date="2019" name="Genome Biol. Evol.">
        <title>Day and night: Metabolic profiles and evolutionary relationships of six axenic non-marine cyanobacteria.</title>
        <authorList>
            <person name="Will S.E."/>
            <person name="Henke P."/>
            <person name="Boedeker C."/>
            <person name="Huang S."/>
            <person name="Brinkmann H."/>
            <person name="Rohde M."/>
            <person name="Jarek M."/>
            <person name="Friedl T."/>
            <person name="Seufert S."/>
            <person name="Schumacher M."/>
            <person name="Overmann J."/>
            <person name="Neumann-Schaal M."/>
            <person name="Petersen J."/>
        </authorList>
    </citation>
    <scope>NUCLEOTIDE SEQUENCE [LARGE SCALE GENOMIC DNA]</scope>
    <source>
        <strain evidence="5">PCC 7102</strain>
    </source>
</reference>
<keyword evidence="6" id="KW-1185">Reference proteome</keyword>
<protein>
    <recommendedName>
        <fullName evidence="7">HEAT repeat domain-containing protein</fullName>
    </recommendedName>
</protein>
<evidence type="ECO:0000256" key="1">
    <source>
        <dbReference type="ARBA" id="ARBA00009299"/>
    </source>
</evidence>